<dbReference type="SMART" id="SM00148">
    <property type="entry name" value="PLCXc"/>
    <property type="match status" value="1"/>
</dbReference>
<organism evidence="2 3">
    <name type="scientific">Pelobates cultripes</name>
    <name type="common">Western spadefoot toad</name>
    <dbReference type="NCBI Taxonomy" id="61616"/>
    <lineage>
        <taxon>Eukaryota</taxon>
        <taxon>Metazoa</taxon>
        <taxon>Chordata</taxon>
        <taxon>Craniata</taxon>
        <taxon>Vertebrata</taxon>
        <taxon>Euteleostomi</taxon>
        <taxon>Amphibia</taxon>
        <taxon>Batrachia</taxon>
        <taxon>Anura</taxon>
        <taxon>Pelobatoidea</taxon>
        <taxon>Pelobatidae</taxon>
        <taxon>Pelobates</taxon>
    </lineage>
</organism>
<dbReference type="PANTHER" id="PTHR13593:SF113">
    <property type="entry name" value="SI:DKEY-266F7.9"/>
    <property type="match status" value="1"/>
</dbReference>
<dbReference type="GO" id="GO:0006629">
    <property type="term" value="P:lipid metabolic process"/>
    <property type="evidence" value="ECO:0007669"/>
    <property type="project" value="InterPro"/>
</dbReference>
<dbReference type="CDD" id="cd08586">
    <property type="entry name" value="PI-PLCc_BcPLC_like"/>
    <property type="match status" value="1"/>
</dbReference>
<dbReference type="PROSITE" id="PS50007">
    <property type="entry name" value="PIPLC_X_DOMAIN"/>
    <property type="match status" value="1"/>
</dbReference>
<accession>A0AAD1VV32</accession>
<feature type="domain" description="Phosphatidylinositol-specific phospholipase C X" evidence="1">
    <location>
        <begin position="147"/>
        <end position="285"/>
    </location>
</feature>
<evidence type="ECO:0000259" key="1">
    <source>
        <dbReference type="SMART" id="SM00148"/>
    </source>
</evidence>
<dbReference type="PANTHER" id="PTHR13593">
    <property type="match status" value="1"/>
</dbReference>
<dbReference type="InterPro" id="IPR017946">
    <property type="entry name" value="PLC-like_Pdiesterase_TIM-brl"/>
</dbReference>
<dbReference type="Pfam" id="PF00388">
    <property type="entry name" value="PI-PLC-X"/>
    <property type="match status" value="1"/>
</dbReference>
<dbReference type="InterPro" id="IPR051057">
    <property type="entry name" value="PI-PLC_domain"/>
</dbReference>
<name>A0AAD1VV32_PELCU</name>
<protein>
    <submittedName>
        <fullName evidence="2">1-phosphatidylinositol phosphodiesterase-like</fullName>
    </submittedName>
</protein>
<evidence type="ECO:0000313" key="2">
    <source>
        <dbReference type="EMBL" id="CAH2272625.1"/>
    </source>
</evidence>
<sequence length="400" mass="45450">MTSVGHTQYIGLINSPRQPSQLPINNIHSVNMITRKHDCNSQQALIEQAGTRTTCWNPGPCNPPQNQPLLITASFKTKPANAVDREKRKHHTAGFPVTHSAITMTPPFTLLLYTLIAEVLAEQTPAFDNTEKPSRTWPDWMASLPNHLPLSSLAIPGTHDTMAFYGGSLAQCQSWRLGDQYKVGIRFVDIRCRHYQNNLPIFHGVSYQRTDFTQVLRETVTFLTQYPTETVLMRVMEEYEPYQNTRSFYKSVAEVVGNIGERWFLRTNSLPTLGEARGKIIILQQFSSSDGPNFGPPYPGSMSISDDYEVNDADVKWREVERHFNVALDGDTKKTYLTYTSGVHWLLYPPETLARIINPRANEYLKLENSSVNRKRSVGVVIMDYPGGELVREIILNNWM</sequence>
<dbReference type="AlphaFoldDB" id="A0AAD1VV32"/>
<gene>
    <name evidence="2" type="ORF">PECUL_23A028355</name>
</gene>
<evidence type="ECO:0000313" key="3">
    <source>
        <dbReference type="Proteomes" id="UP001295444"/>
    </source>
</evidence>
<proteinExistence type="predicted"/>
<dbReference type="InterPro" id="IPR000909">
    <property type="entry name" value="PLipase_C_PInositol-sp_X_dom"/>
</dbReference>
<keyword evidence="3" id="KW-1185">Reference proteome</keyword>
<dbReference type="GO" id="GO:0008081">
    <property type="term" value="F:phosphoric diester hydrolase activity"/>
    <property type="evidence" value="ECO:0007669"/>
    <property type="project" value="InterPro"/>
</dbReference>
<dbReference type="Gene3D" id="3.20.20.190">
    <property type="entry name" value="Phosphatidylinositol (PI) phosphodiesterase"/>
    <property type="match status" value="1"/>
</dbReference>
<dbReference type="SUPFAM" id="SSF51695">
    <property type="entry name" value="PLC-like phosphodiesterases"/>
    <property type="match status" value="1"/>
</dbReference>
<reference evidence="2" key="1">
    <citation type="submission" date="2022-03" db="EMBL/GenBank/DDBJ databases">
        <authorList>
            <person name="Alioto T."/>
            <person name="Alioto T."/>
            <person name="Gomez Garrido J."/>
        </authorList>
    </citation>
    <scope>NUCLEOTIDE SEQUENCE</scope>
</reference>
<dbReference type="Proteomes" id="UP001295444">
    <property type="component" value="Chromosome 03"/>
</dbReference>
<dbReference type="EMBL" id="OW240914">
    <property type="protein sequence ID" value="CAH2272625.1"/>
    <property type="molecule type" value="Genomic_DNA"/>
</dbReference>